<gene>
    <name evidence="1" type="ORF">DR999_PMT07996</name>
</gene>
<evidence type="ECO:0000313" key="2">
    <source>
        <dbReference type="Proteomes" id="UP000297703"/>
    </source>
</evidence>
<accession>A0A4D9ETB0</accession>
<dbReference type="EMBL" id="QXTE01000059">
    <property type="protein sequence ID" value="TFK08984.1"/>
    <property type="molecule type" value="Genomic_DNA"/>
</dbReference>
<organism evidence="1 2">
    <name type="scientific">Platysternon megacephalum</name>
    <name type="common">big-headed turtle</name>
    <dbReference type="NCBI Taxonomy" id="55544"/>
    <lineage>
        <taxon>Eukaryota</taxon>
        <taxon>Metazoa</taxon>
        <taxon>Chordata</taxon>
        <taxon>Craniata</taxon>
        <taxon>Vertebrata</taxon>
        <taxon>Euteleostomi</taxon>
        <taxon>Archelosauria</taxon>
        <taxon>Testudinata</taxon>
        <taxon>Testudines</taxon>
        <taxon>Cryptodira</taxon>
        <taxon>Durocryptodira</taxon>
        <taxon>Testudinoidea</taxon>
        <taxon>Platysternidae</taxon>
        <taxon>Platysternon</taxon>
    </lineage>
</organism>
<keyword evidence="2" id="KW-1185">Reference proteome</keyword>
<reference evidence="1 2" key="2">
    <citation type="submission" date="2019-04" db="EMBL/GenBank/DDBJ databases">
        <title>The genome sequence of big-headed turtle.</title>
        <authorList>
            <person name="Gong S."/>
        </authorList>
    </citation>
    <scope>NUCLEOTIDE SEQUENCE [LARGE SCALE GENOMIC DNA]</scope>
    <source>
        <strain evidence="1">DO16091913</strain>
        <tissue evidence="1">Muscle</tissue>
    </source>
</reference>
<dbReference type="AlphaFoldDB" id="A0A4D9ETB0"/>
<proteinExistence type="predicted"/>
<name>A0A4D9ETB0_9SAUR</name>
<comment type="caution">
    <text evidence="1">The sequence shown here is derived from an EMBL/GenBank/DDBJ whole genome shotgun (WGS) entry which is preliminary data.</text>
</comment>
<dbReference type="Proteomes" id="UP000297703">
    <property type="component" value="Unassembled WGS sequence"/>
</dbReference>
<protein>
    <submittedName>
        <fullName evidence="1">Endoglin</fullName>
    </submittedName>
</protein>
<sequence>MYLLFKAFWFVFQESNSDKVLKEKICEQRSSPPQVLQNFLHHLCLTNDRDTAVLPKSLSLEPLQTGNLLLLHNQHSLVAAFFSS</sequence>
<evidence type="ECO:0000313" key="1">
    <source>
        <dbReference type="EMBL" id="TFK08984.1"/>
    </source>
</evidence>
<reference evidence="1 2" key="1">
    <citation type="submission" date="2019-04" db="EMBL/GenBank/DDBJ databases">
        <title>Draft genome of the big-headed turtle Platysternon megacephalum.</title>
        <authorList>
            <person name="Gong S."/>
        </authorList>
    </citation>
    <scope>NUCLEOTIDE SEQUENCE [LARGE SCALE GENOMIC DNA]</scope>
    <source>
        <strain evidence="1">DO16091913</strain>
        <tissue evidence="1">Muscle</tissue>
    </source>
</reference>